<sequence length="129" mass="15216">MRKQNHFLKVLHPKTHYFDNNKRPIHPHKSLKYSFIVYYTDFHHNKCLVQYFQRTFVIFYFLDFFFVCMFFVLFLGLHSGTGASTVFLKQEVPGFKSQPEVFLYGVHTFSLCMSGFSPGTQISSHSPKT</sequence>
<keyword evidence="1" id="KW-1133">Transmembrane helix</keyword>
<keyword evidence="3" id="KW-1185">Reference proteome</keyword>
<evidence type="ECO:0000313" key="2">
    <source>
        <dbReference type="EMBL" id="MEQ2245047.1"/>
    </source>
</evidence>
<keyword evidence="1" id="KW-0812">Transmembrane</keyword>
<evidence type="ECO:0000256" key="1">
    <source>
        <dbReference type="SAM" id="Phobius"/>
    </source>
</evidence>
<gene>
    <name evidence="2" type="ORF">ILYODFUR_023552</name>
</gene>
<feature type="transmembrane region" description="Helical" evidence="1">
    <location>
        <begin position="56"/>
        <end position="77"/>
    </location>
</feature>
<reference evidence="2 3" key="1">
    <citation type="submission" date="2021-06" db="EMBL/GenBank/DDBJ databases">
        <authorList>
            <person name="Palmer J.M."/>
        </authorList>
    </citation>
    <scope>NUCLEOTIDE SEQUENCE [LARGE SCALE GENOMIC DNA]</scope>
    <source>
        <strain evidence="3">if_2019</strain>
        <tissue evidence="2">Muscle</tissue>
    </source>
</reference>
<keyword evidence="1" id="KW-0472">Membrane</keyword>
<accession>A0ABV0UMK0</accession>
<organism evidence="2 3">
    <name type="scientific">Ilyodon furcidens</name>
    <name type="common">goldbreast splitfin</name>
    <dbReference type="NCBI Taxonomy" id="33524"/>
    <lineage>
        <taxon>Eukaryota</taxon>
        <taxon>Metazoa</taxon>
        <taxon>Chordata</taxon>
        <taxon>Craniata</taxon>
        <taxon>Vertebrata</taxon>
        <taxon>Euteleostomi</taxon>
        <taxon>Actinopterygii</taxon>
        <taxon>Neopterygii</taxon>
        <taxon>Teleostei</taxon>
        <taxon>Neoteleostei</taxon>
        <taxon>Acanthomorphata</taxon>
        <taxon>Ovalentaria</taxon>
        <taxon>Atherinomorphae</taxon>
        <taxon>Cyprinodontiformes</taxon>
        <taxon>Goodeidae</taxon>
        <taxon>Ilyodon</taxon>
    </lineage>
</organism>
<name>A0ABV0UMK0_9TELE</name>
<dbReference type="EMBL" id="JAHRIQ010072218">
    <property type="protein sequence ID" value="MEQ2245047.1"/>
    <property type="molecule type" value="Genomic_DNA"/>
</dbReference>
<evidence type="ECO:0000313" key="3">
    <source>
        <dbReference type="Proteomes" id="UP001482620"/>
    </source>
</evidence>
<comment type="caution">
    <text evidence="2">The sequence shown here is derived from an EMBL/GenBank/DDBJ whole genome shotgun (WGS) entry which is preliminary data.</text>
</comment>
<proteinExistence type="predicted"/>
<dbReference type="Proteomes" id="UP001482620">
    <property type="component" value="Unassembled WGS sequence"/>
</dbReference>
<protein>
    <submittedName>
        <fullName evidence="2">Uncharacterized protein</fullName>
    </submittedName>
</protein>